<dbReference type="GeneID" id="41971771"/>
<dbReference type="InterPro" id="IPR032675">
    <property type="entry name" value="LRR_dom_sf"/>
</dbReference>
<sequence length="652" mass="71197">MASSNPPYIRRNTETLLDVASDVICLLRSAGETVGVAESLTAGGVMAALTSVPGASAAFRGGVVSYATPLKQLLLNVDKDLIAREGVIHADVASQMAVGARTATSFDGSPTTWGLGTTGVAGPDLQDGKPVGTVFIGIASPDGSQGLGPFIFPGSRDRVREATVIEALSRLRDALAERINHKEEQEKGANSEAKGTILPNEILSVILGNFCLHCREPFPVPMLYFQEHQQQTHRPSWYSLDLQALYSVCLVSRQFRDVAQSVLYHEFIPGCGDSWGSLDYTWNRRLANFLRTVALRPELAASVQRFFLSHYLLNLADLGHEGVEAVLEEAARARGIVLSTFLEAYRRSLPPSERARYRPSGDEVAGLLIACLPNLKTLYLTVNAPQESIPAAALRAAGVSRLSLQTLDVASGTTCENLASHLGGLLELSSPTLTTLDISLFRSDRGAELGFADCSFPNLRHVSVIDSRISEAHLELLLSYPVGLQSFLYDTRENDHLIEPPSIIKFLSRHSETLETLRLGVLNIMVLEGRFLSQPLSSLQIFPNLSEISLNSIFIFNDINEIPEDDTILVRLLPSSVVTLWLSDSVGPPVVVRLTRALDRLARATSEGHFPCLRRILCHFSEETEDTDEGSLAQRFASLGVYLGYSVWPYTR</sequence>
<feature type="coiled-coil region" evidence="1">
    <location>
        <begin position="165"/>
        <end position="192"/>
    </location>
</feature>
<dbReference type="RefSeq" id="XP_030997337.1">
    <property type="nucleotide sequence ID" value="XM_031138722.1"/>
</dbReference>
<comment type="caution">
    <text evidence="3">The sequence shown here is derived from an EMBL/GenBank/DDBJ whole genome shotgun (WGS) entry which is preliminary data.</text>
</comment>
<dbReference type="AlphaFoldDB" id="A0A507B8Z9"/>
<gene>
    <name evidence="3" type="ORF">E0L32_004324</name>
</gene>
<name>A0A507B8Z9_9PEZI</name>
<dbReference type="EMBL" id="SKBQ01000020">
    <property type="protein sequence ID" value="TPX15626.1"/>
    <property type="molecule type" value="Genomic_DNA"/>
</dbReference>
<dbReference type="Gene3D" id="3.80.10.10">
    <property type="entry name" value="Ribonuclease Inhibitor"/>
    <property type="match status" value="1"/>
</dbReference>
<evidence type="ECO:0000313" key="3">
    <source>
        <dbReference type="EMBL" id="TPX15626.1"/>
    </source>
</evidence>
<evidence type="ECO:0000259" key="2">
    <source>
        <dbReference type="Pfam" id="PF02464"/>
    </source>
</evidence>
<keyword evidence="4" id="KW-1185">Reference proteome</keyword>
<reference evidence="3 4" key="1">
    <citation type="submission" date="2019-06" db="EMBL/GenBank/DDBJ databases">
        <title>Draft genome sequence of the filamentous fungus Phialemoniopsis curvata isolated from diesel fuel.</title>
        <authorList>
            <person name="Varaljay V.A."/>
            <person name="Lyon W.J."/>
            <person name="Crouch A.L."/>
            <person name="Drake C.E."/>
            <person name="Hollomon J.M."/>
            <person name="Nadeau L.J."/>
            <person name="Nunn H.S."/>
            <person name="Stevenson B.S."/>
            <person name="Bojanowski C.L."/>
            <person name="Crookes-Goodson W.J."/>
        </authorList>
    </citation>
    <scope>NUCLEOTIDE SEQUENCE [LARGE SCALE GENOMIC DNA]</scope>
    <source>
        <strain evidence="3 4">D216</strain>
    </source>
</reference>
<dbReference type="InterPro" id="IPR036653">
    <property type="entry name" value="CinA-like_C"/>
</dbReference>
<evidence type="ECO:0000313" key="4">
    <source>
        <dbReference type="Proteomes" id="UP000319257"/>
    </source>
</evidence>
<dbReference type="Gene3D" id="3.90.950.20">
    <property type="entry name" value="CinA-like"/>
    <property type="match status" value="1"/>
</dbReference>
<dbReference type="InterPro" id="IPR008136">
    <property type="entry name" value="CinA_C"/>
</dbReference>
<organism evidence="3 4">
    <name type="scientific">Thyridium curvatum</name>
    <dbReference type="NCBI Taxonomy" id="1093900"/>
    <lineage>
        <taxon>Eukaryota</taxon>
        <taxon>Fungi</taxon>
        <taxon>Dikarya</taxon>
        <taxon>Ascomycota</taxon>
        <taxon>Pezizomycotina</taxon>
        <taxon>Sordariomycetes</taxon>
        <taxon>Sordariomycetidae</taxon>
        <taxon>Thyridiales</taxon>
        <taxon>Thyridiaceae</taxon>
        <taxon>Thyridium</taxon>
    </lineage>
</organism>
<feature type="domain" description="CinA C-terminal" evidence="2">
    <location>
        <begin position="19"/>
        <end position="174"/>
    </location>
</feature>
<dbReference type="Proteomes" id="UP000319257">
    <property type="component" value="Unassembled WGS sequence"/>
</dbReference>
<dbReference type="SUPFAM" id="SSF52058">
    <property type="entry name" value="L domain-like"/>
    <property type="match status" value="1"/>
</dbReference>
<dbReference type="SUPFAM" id="SSF142433">
    <property type="entry name" value="CinA-like"/>
    <property type="match status" value="1"/>
</dbReference>
<keyword evidence="1" id="KW-0175">Coiled coil</keyword>
<dbReference type="InParanoid" id="A0A507B8Z9"/>
<dbReference type="NCBIfam" id="TIGR00199">
    <property type="entry name" value="PncC_domain"/>
    <property type="match status" value="1"/>
</dbReference>
<dbReference type="OrthoDB" id="2350783at2759"/>
<dbReference type="STRING" id="1093900.A0A507B8Z9"/>
<accession>A0A507B8Z9</accession>
<proteinExistence type="predicted"/>
<evidence type="ECO:0000256" key="1">
    <source>
        <dbReference type="SAM" id="Coils"/>
    </source>
</evidence>
<dbReference type="Pfam" id="PF02464">
    <property type="entry name" value="CinA"/>
    <property type="match status" value="1"/>
</dbReference>
<protein>
    <recommendedName>
        <fullName evidence="2">CinA C-terminal domain-containing protein</fullName>
    </recommendedName>
</protein>